<feature type="binding site" evidence="10">
    <location>
        <position position="172"/>
    </location>
    <ligand>
        <name>substrate</name>
    </ligand>
</feature>
<keyword evidence="13" id="KW-1185">Reference proteome</keyword>
<dbReference type="GO" id="GO:0046872">
    <property type="term" value="F:metal ion binding"/>
    <property type="evidence" value="ECO:0007669"/>
    <property type="project" value="UniProtKB-KW"/>
</dbReference>
<comment type="subunit">
    <text evidence="2 10">Homodimer.</text>
</comment>
<keyword evidence="4 10" id="KW-0547">Nucleotide-binding</keyword>
<dbReference type="GO" id="GO:0036220">
    <property type="term" value="F:ITP diphosphatase activity"/>
    <property type="evidence" value="ECO:0007669"/>
    <property type="project" value="UniProtKB-UniRule"/>
</dbReference>
<keyword evidence="5 10" id="KW-0378">Hydrolase</keyword>
<evidence type="ECO:0000256" key="4">
    <source>
        <dbReference type="ARBA" id="ARBA00022741"/>
    </source>
</evidence>
<dbReference type="NCBIfam" id="TIGR00042">
    <property type="entry name" value="RdgB/HAM1 family non-canonical purine NTP pyrophosphatase"/>
    <property type="match status" value="1"/>
</dbReference>
<evidence type="ECO:0000256" key="3">
    <source>
        <dbReference type="ARBA" id="ARBA00022723"/>
    </source>
</evidence>
<keyword evidence="6 10" id="KW-0460">Magnesium</keyword>
<evidence type="ECO:0000313" key="13">
    <source>
        <dbReference type="Proteomes" id="UP001060919"/>
    </source>
</evidence>
<evidence type="ECO:0000256" key="5">
    <source>
        <dbReference type="ARBA" id="ARBA00022801"/>
    </source>
</evidence>
<dbReference type="GO" id="GO:0009117">
    <property type="term" value="P:nucleotide metabolic process"/>
    <property type="evidence" value="ECO:0007669"/>
    <property type="project" value="UniProtKB-KW"/>
</dbReference>
<dbReference type="EC" id="3.6.1.66" evidence="10"/>
<dbReference type="GO" id="GO:0036222">
    <property type="term" value="F:XTP diphosphatase activity"/>
    <property type="evidence" value="ECO:0007669"/>
    <property type="project" value="UniProtKB-UniRule"/>
</dbReference>
<dbReference type="SUPFAM" id="SSF52972">
    <property type="entry name" value="ITPase-like"/>
    <property type="match status" value="1"/>
</dbReference>
<keyword evidence="3 10" id="KW-0479">Metal-binding</keyword>
<dbReference type="GO" id="GO:0009146">
    <property type="term" value="P:purine nucleoside triphosphate catabolic process"/>
    <property type="evidence" value="ECO:0007669"/>
    <property type="project" value="UniProtKB-UniRule"/>
</dbReference>
<name>A0A915YEN6_9BACT</name>
<accession>A0A915YEN6</accession>
<dbReference type="HAMAP" id="MF_01405">
    <property type="entry name" value="Non_canon_purine_NTPase"/>
    <property type="match status" value="1"/>
</dbReference>
<dbReference type="AlphaFoldDB" id="A0A915YEN6"/>
<evidence type="ECO:0000256" key="1">
    <source>
        <dbReference type="ARBA" id="ARBA00008023"/>
    </source>
</evidence>
<feature type="binding site" evidence="10">
    <location>
        <position position="69"/>
    </location>
    <ligand>
        <name>Mg(2+)</name>
        <dbReference type="ChEBI" id="CHEBI:18420"/>
    </ligand>
</feature>
<protein>
    <recommendedName>
        <fullName evidence="10">dITP/XTP pyrophosphatase</fullName>
        <ecNumber evidence="10">3.6.1.66</ecNumber>
    </recommendedName>
    <alternativeName>
        <fullName evidence="10">Non-canonical purine NTP pyrophosphatase</fullName>
    </alternativeName>
    <alternativeName>
        <fullName evidence="10">Non-standard purine NTP pyrophosphatase</fullName>
    </alternativeName>
    <alternativeName>
        <fullName evidence="10">Nucleoside-triphosphate diphosphatase</fullName>
    </alternativeName>
    <alternativeName>
        <fullName evidence="10">Nucleoside-triphosphate pyrophosphatase</fullName>
        <shortName evidence="10">NTPase</shortName>
    </alternativeName>
</protein>
<comment type="catalytic activity">
    <reaction evidence="8 10">
        <text>dITP + H2O = dIMP + diphosphate + H(+)</text>
        <dbReference type="Rhea" id="RHEA:28342"/>
        <dbReference type="ChEBI" id="CHEBI:15377"/>
        <dbReference type="ChEBI" id="CHEBI:15378"/>
        <dbReference type="ChEBI" id="CHEBI:33019"/>
        <dbReference type="ChEBI" id="CHEBI:61194"/>
        <dbReference type="ChEBI" id="CHEBI:61382"/>
        <dbReference type="EC" id="3.6.1.66"/>
    </reaction>
</comment>
<comment type="catalytic activity">
    <reaction evidence="10">
        <text>ITP + H2O = IMP + diphosphate + H(+)</text>
        <dbReference type="Rhea" id="RHEA:29399"/>
        <dbReference type="ChEBI" id="CHEBI:15377"/>
        <dbReference type="ChEBI" id="CHEBI:15378"/>
        <dbReference type="ChEBI" id="CHEBI:33019"/>
        <dbReference type="ChEBI" id="CHEBI:58053"/>
        <dbReference type="ChEBI" id="CHEBI:61402"/>
        <dbReference type="EC" id="3.6.1.66"/>
    </reaction>
</comment>
<evidence type="ECO:0000256" key="6">
    <source>
        <dbReference type="ARBA" id="ARBA00022842"/>
    </source>
</evidence>
<sequence>MSKLVFATGNQNKVREIQQIMGAQYDFLSLDDIGCTEDIPETQPTIEGNALQKARYVYQKYGMNCFSEDTGLQVSALNGAPGVYTARYGGPAKNPDDNINKLLKELTGKEDRTAQFKTVIALIIDGKEYTFEGIVEGNILKERRGEGGFGYDPVFLPIESDQSFAEMTAAEKDKISHRGRATTKLRDFLLQR</sequence>
<comment type="catalytic activity">
    <reaction evidence="9 10">
        <text>XTP + H2O = XMP + diphosphate + H(+)</text>
        <dbReference type="Rhea" id="RHEA:28610"/>
        <dbReference type="ChEBI" id="CHEBI:15377"/>
        <dbReference type="ChEBI" id="CHEBI:15378"/>
        <dbReference type="ChEBI" id="CHEBI:33019"/>
        <dbReference type="ChEBI" id="CHEBI:57464"/>
        <dbReference type="ChEBI" id="CHEBI:61314"/>
        <dbReference type="EC" id="3.6.1.66"/>
    </reaction>
</comment>
<dbReference type="CDD" id="cd00515">
    <property type="entry name" value="HAM1"/>
    <property type="match status" value="1"/>
</dbReference>
<dbReference type="GO" id="GO:0005829">
    <property type="term" value="C:cytosol"/>
    <property type="evidence" value="ECO:0007669"/>
    <property type="project" value="TreeGrafter"/>
</dbReference>
<dbReference type="NCBIfam" id="NF011398">
    <property type="entry name" value="PRK14823.1"/>
    <property type="match status" value="1"/>
</dbReference>
<evidence type="ECO:0000256" key="10">
    <source>
        <dbReference type="HAMAP-Rule" id="MF_01405"/>
    </source>
</evidence>
<dbReference type="PANTHER" id="PTHR11067:SF9">
    <property type="entry name" value="INOSINE TRIPHOSPHATE PYROPHOSPHATASE"/>
    <property type="match status" value="1"/>
</dbReference>
<evidence type="ECO:0000256" key="2">
    <source>
        <dbReference type="ARBA" id="ARBA00011738"/>
    </source>
</evidence>
<evidence type="ECO:0000313" key="12">
    <source>
        <dbReference type="EMBL" id="BDS11729.1"/>
    </source>
</evidence>
<comment type="cofactor">
    <cofactor evidence="10">
        <name>Mg(2+)</name>
        <dbReference type="ChEBI" id="CHEBI:18420"/>
    </cofactor>
    <text evidence="10">Binds 1 Mg(2+) ion per subunit.</text>
</comment>
<evidence type="ECO:0000256" key="11">
    <source>
        <dbReference type="RuleBase" id="RU003781"/>
    </source>
</evidence>
<comment type="function">
    <text evidence="10">Pyrophosphatase that catalyzes the hydrolysis of nucleoside triphosphates to their monophosphate derivatives, with a high preference for the non-canonical purine nucleotides XTP (xanthosine triphosphate), dITP (deoxyinosine triphosphate) and ITP. Seems to function as a house-cleaning enzyme that removes non-canonical purine nucleotides from the nucleotide pool, thus preventing their incorporation into DNA/RNA and avoiding chromosomal lesions.</text>
</comment>
<dbReference type="GO" id="GO:0000166">
    <property type="term" value="F:nucleotide binding"/>
    <property type="evidence" value="ECO:0007669"/>
    <property type="project" value="UniProtKB-KW"/>
</dbReference>
<feature type="binding site" evidence="10">
    <location>
        <begin position="149"/>
        <end position="152"/>
    </location>
    <ligand>
        <name>substrate</name>
    </ligand>
</feature>
<dbReference type="KEGG" id="aup:AsAng_0024430"/>
<feature type="binding site" evidence="10">
    <location>
        <position position="70"/>
    </location>
    <ligand>
        <name>substrate</name>
    </ligand>
</feature>
<evidence type="ECO:0000256" key="8">
    <source>
        <dbReference type="ARBA" id="ARBA00051875"/>
    </source>
</evidence>
<organism evidence="12 13">
    <name type="scientific">Aureispira anguillae</name>
    <dbReference type="NCBI Taxonomy" id="2864201"/>
    <lineage>
        <taxon>Bacteria</taxon>
        <taxon>Pseudomonadati</taxon>
        <taxon>Bacteroidota</taxon>
        <taxon>Saprospiria</taxon>
        <taxon>Saprospirales</taxon>
        <taxon>Saprospiraceae</taxon>
        <taxon>Aureispira</taxon>
    </lineage>
</organism>
<feature type="active site" description="Proton acceptor" evidence="10">
    <location>
        <position position="69"/>
    </location>
</feature>
<dbReference type="GO" id="GO:0017111">
    <property type="term" value="F:ribonucleoside triphosphate phosphatase activity"/>
    <property type="evidence" value="ECO:0007669"/>
    <property type="project" value="InterPro"/>
</dbReference>
<proteinExistence type="inferred from homology"/>
<dbReference type="RefSeq" id="WP_264792876.1">
    <property type="nucleotide sequence ID" value="NZ_AP026867.1"/>
</dbReference>
<dbReference type="Proteomes" id="UP001060919">
    <property type="component" value="Chromosome"/>
</dbReference>
<dbReference type="GO" id="GO:0035870">
    <property type="term" value="F:dITP diphosphatase activity"/>
    <property type="evidence" value="ECO:0007669"/>
    <property type="project" value="UniProtKB-UniRule"/>
</dbReference>
<gene>
    <name evidence="12" type="ORF">AsAng_0024430</name>
</gene>
<feature type="binding site" evidence="10">
    <location>
        <begin position="177"/>
        <end position="178"/>
    </location>
    <ligand>
        <name>substrate</name>
    </ligand>
</feature>
<dbReference type="InterPro" id="IPR020922">
    <property type="entry name" value="dITP/XTP_pyrophosphatase"/>
</dbReference>
<keyword evidence="7 10" id="KW-0546">Nucleotide metabolism</keyword>
<reference evidence="12" key="1">
    <citation type="submission" date="2022-09" db="EMBL/GenBank/DDBJ databases">
        <title>Aureispira anguillicida sp. nov., isolated from Leptocephalus of Japanese eel Anguilla japonica.</title>
        <authorList>
            <person name="Yuasa K."/>
            <person name="Mekata T."/>
            <person name="Ikunari K."/>
        </authorList>
    </citation>
    <scope>NUCLEOTIDE SEQUENCE</scope>
    <source>
        <strain evidence="12">EL160426</strain>
    </source>
</reference>
<dbReference type="Gene3D" id="3.90.950.10">
    <property type="match status" value="1"/>
</dbReference>
<dbReference type="FunFam" id="3.90.950.10:FF:000001">
    <property type="entry name" value="dITP/XTP pyrophosphatase"/>
    <property type="match status" value="1"/>
</dbReference>
<dbReference type="EMBL" id="AP026867">
    <property type="protein sequence ID" value="BDS11729.1"/>
    <property type="molecule type" value="Genomic_DNA"/>
</dbReference>
<evidence type="ECO:0000256" key="9">
    <source>
        <dbReference type="ARBA" id="ARBA00052017"/>
    </source>
</evidence>
<comment type="similarity">
    <text evidence="1 10 11">Belongs to the HAM1 NTPase family.</text>
</comment>
<feature type="binding site" evidence="10">
    <location>
        <begin position="8"/>
        <end position="13"/>
    </location>
    <ligand>
        <name>substrate</name>
    </ligand>
</feature>
<dbReference type="Pfam" id="PF01725">
    <property type="entry name" value="Ham1p_like"/>
    <property type="match status" value="1"/>
</dbReference>
<comment type="caution">
    <text evidence="10">Lacks conserved residue(s) required for the propagation of feature annotation.</text>
</comment>
<dbReference type="PANTHER" id="PTHR11067">
    <property type="entry name" value="INOSINE TRIPHOSPHATE PYROPHOSPHATASE/HAM1 PROTEIN"/>
    <property type="match status" value="1"/>
</dbReference>
<dbReference type="InterPro" id="IPR002637">
    <property type="entry name" value="RdgB/HAM1"/>
</dbReference>
<dbReference type="InterPro" id="IPR029001">
    <property type="entry name" value="ITPase-like_fam"/>
</dbReference>
<evidence type="ECO:0000256" key="7">
    <source>
        <dbReference type="ARBA" id="ARBA00023080"/>
    </source>
</evidence>